<feature type="compositionally biased region" description="Basic and acidic residues" evidence="1">
    <location>
        <begin position="28"/>
        <end position="42"/>
    </location>
</feature>
<dbReference type="Proteomes" id="UP000658382">
    <property type="component" value="Unassembled WGS sequence"/>
</dbReference>
<dbReference type="InterPro" id="IPR025617">
    <property type="entry name" value="YqzL"/>
</dbReference>
<dbReference type="EMBL" id="BMNQ01000002">
    <property type="protein sequence ID" value="GGJ83320.1"/>
    <property type="molecule type" value="Genomic_DNA"/>
</dbReference>
<sequence length="48" mass="5806">MIDFTWKVFSQTGNIETYLLLKELEKNESFEQTRNHQKEKRNSLNTES</sequence>
<evidence type="ECO:0000313" key="2">
    <source>
        <dbReference type="EMBL" id="GGJ83320.1"/>
    </source>
</evidence>
<name>A0A917PKY0_9BACI</name>
<gene>
    <name evidence="2" type="ORF">GCM10007063_02280</name>
</gene>
<feature type="region of interest" description="Disordered" evidence="1">
    <location>
        <begin position="28"/>
        <end position="48"/>
    </location>
</feature>
<dbReference type="Pfam" id="PF14006">
    <property type="entry name" value="YqzL"/>
    <property type="match status" value="1"/>
</dbReference>
<protein>
    <submittedName>
        <fullName evidence="2">YqzL family protein</fullName>
    </submittedName>
</protein>
<dbReference type="AlphaFoldDB" id="A0A917PKY0"/>
<proteinExistence type="predicted"/>
<reference evidence="2" key="2">
    <citation type="submission" date="2020-09" db="EMBL/GenBank/DDBJ databases">
        <authorList>
            <person name="Sun Q."/>
            <person name="Ohkuma M."/>
        </authorList>
    </citation>
    <scope>NUCLEOTIDE SEQUENCE</scope>
    <source>
        <strain evidence="2">JCM 12580</strain>
    </source>
</reference>
<keyword evidence="3" id="KW-1185">Reference proteome</keyword>
<reference evidence="2" key="1">
    <citation type="journal article" date="2014" name="Int. J. Syst. Evol. Microbiol.">
        <title>Complete genome sequence of Corynebacterium casei LMG S-19264T (=DSM 44701T), isolated from a smear-ripened cheese.</title>
        <authorList>
            <consortium name="US DOE Joint Genome Institute (JGI-PGF)"/>
            <person name="Walter F."/>
            <person name="Albersmeier A."/>
            <person name="Kalinowski J."/>
            <person name="Ruckert C."/>
        </authorList>
    </citation>
    <scope>NUCLEOTIDE SEQUENCE</scope>
    <source>
        <strain evidence="2">JCM 12580</strain>
    </source>
</reference>
<organism evidence="2 3">
    <name type="scientific">Lentibacillus kapialis</name>
    <dbReference type="NCBI Taxonomy" id="340214"/>
    <lineage>
        <taxon>Bacteria</taxon>
        <taxon>Bacillati</taxon>
        <taxon>Bacillota</taxon>
        <taxon>Bacilli</taxon>
        <taxon>Bacillales</taxon>
        <taxon>Bacillaceae</taxon>
        <taxon>Lentibacillus</taxon>
    </lineage>
</organism>
<dbReference type="RefSeq" id="WP_188631216.1">
    <property type="nucleotide sequence ID" value="NZ_BMNQ01000002.1"/>
</dbReference>
<accession>A0A917PKY0</accession>
<comment type="caution">
    <text evidence="2">The sequence shown here is derived from an EMBL/GenBank/DDBJ whole genome shotgun (WGS) entry which is preliminary data.</text>
</comment>
<evidence type="ECO:0000313" key="3">
    <source>
        <dbReference type="Proteomes" id="UP000658382"/>
    </source>
</evidence>
<evidence type="ECO:0000256" key="1">
    <source>
        <dbReference type="SAM" id="MobiDB-lite"/>
    </source>
</evidence>